<organism evidence="2 3">
    <name type="scientific">Rhodocollybia butyracea</name>
    <dbReference type="NCBI Taxonomy" id="206335"/>
    <lineage>
        <taxon>Eukaryota</taxon>
        <taxon>Fungi</taxon>
        <taxon>Dikarya</taxon>
        <taxon>Basidiomycota</taxon>
        <taxon>Agaricomycotina</taxon>
        <taxon>Agaricomycetes</taxon>
        <taxon>Agaricomycetidae</taxon>
        <taxon>Agaricales</taxon>
        <taxon>Marasmiineae</taxon>
        <taxon>Omphalotaceae</taxon>
        <taxon>Rhodocollybia</taxon>
    </lineage>
</organism>
<dbReference type="EMBL" id="JADNRY010000050">
    <property type="protein sequence ID" value="KAF9069528.1"/>
    <property type="molecule type" value="Genomic_DNA"/>
</dbReference>
<dbReference type="Proteomes" id="UP000772434">
    <property type="component" value="Unassembled WGS sequence"/>
</dbReference>
<feature type="signal peptide" evidence="1">
    <location>
        <begin position="1"/>
        <end position="17"/>
    </location>
</feature>
<comment type="caution">
    <text evidence="2">The sequence shown here is derived from an EMBL/GenBank/DDBJ whole genome shotgun (WGS) entry which is preliminary data.</text>
</comment>
<dbReference type="AlphaFoldDB" id="A0A9P5U912"/>
<dbReference type="OrthoDB" id="2362516at2759"/>
<name>A0A9P5U912_9AGAR</name>
<reference evidence="2" key="1">
    <citation type="submission" date="2020-11" db="EMBL/GenBank/DDBJ databases">
        <authorList>
            <consortium name="DOE Joint Genome Institute"/>
            <person name="Ahrendt S."/>
            <person name="Riley R."/>
            <person name="Andreopoulos W."/>
            <person name="Labutti K."/>
            <person name="Pangilinan J."/>
            <person name="Ruiz-Duenas F.J."/>
            <person name="Barrasa J.M."/>
            <person name="Sanchez-Garcia M."/>
            <person name="Camarero S."/>
            <person name="Miyauchi S."/>
            <person name="Serrano A."/>
            <person name="Linde D."/>
            <person name="Babiker R."/>
            <person name="Drula E."/>
            <person name="Ayuso-Fernandez I."/>
            <person name="Pacheco R."/>
            <person name="Padilla G."/>
            <person name="Ferreira P."/>
            <person name="Barriuso J."/>
            <person name="Kellner H."/>
            <person name="Castanera R."/>
            <person name="Alfaro M."/>
            <person name="Ramirez L."/>
            <person name="Pisabarro A.G."/>
            <person name="Kuo A."/>
            <person name="Tritt A."/>
            <person name="Lipzen A."/>
            <person name="He G."/>
            <person name="Yan M."/>
            <person name="Ng V."/>
            <person name="Cullen D."/>
            <person name="Martin F."/>
            <person name="Rosso M.-N."/>
            <person name="Henrissat B."/>
            <person name="Hibbett D."/>
            <person name="Martinez A.T."/>
            <person name="Grigoriev I.V."/>
        </authorList>
    </citation>
    <scope>NUCLEOTIDE SEQUENCE</scope>
    <source>
        <strain evidence="2">AH 40177</strain>
    </source>
</reference>
<evidence type="ECO:0000313" key="3">
    <source>
        <dbReference type="Proteomes" id="UP000772434"/>
    </source>
</evidence>
<keyword evidence="1" id="KW-0732">Signal</keyword>
<gene>
    <name evidence="2" type="ORF">BDP27DRAFT_720525</name>
</gene>
<accession>A0A9P5U912</accession>
<evidence type="ECO:0000313" key="2">
    <source>
        <dbReference type="EMBL" id="KAF9069528.1"/>
    </source>
</evidence>
<feature type="chain" id="PRO_5040164565" evidence="1">
    <location>
        <begin position="18"/>
        <end position="208"/>
    </location>
</feature>
<keyword evidence="3" id="KW-1185">Reference proteome</keyword>
<evidence type="ECO:0000256" key="1">
    <source>
        <dbReference type="SAM" id="SignalP"/>
    </source>
</evidence>
<protein>
    <submittedName>
        <fullName evidence="2">Uncharacterized protein</fullName>
    </submittedName>
</protein>
<sequence length="208" mass="21595">MISQLSVTIALVASTIAAPALLSRPGHSDNFFAIHRRAASAEVQKQNGLTAQVQNKAFAALNANSSCTIGSASRITPSPVASAQGDADSSTTTITLDFPGETLSGFLTPDQIESIFSSLSASAAASRLMQTKLLPPRVQTCLLLVHKVSVRCTCPDSFCSRPQTGCYHHLGQAGDPGFLTPDQVASFLSSQAAEASATFVPSSCAHKS</sequence>
<proteinExistence type="predicted"/>